<proteinExistence type="predicted"/>
<dbReference type="AlphaFoldDB" id="D5EB36"/>
<protein>
    <submittedName>
        <fullName evidence="1">Uncharacterized protein</fullName>
    </submittedName>
</protein>
<gene>
    <name evidence="1" type="ordered locus">Mmah_0864</name>
</gene>
<accession>D5EB36</accession>
<keyword evidence="2" id="KW-1185">Reference proteome</keyword>
<dbReference type="HOGENOM" id="CLU_2857126_0_0_2"/>
<name>D5EB36_METMS</name>
<sequence precursor="true">MMKFWKIISVVLFILILSSFTAIAAEISEYEASKVASSYAYEGETCEAYGPYEYNNNMYYVWAL</sequence>
<dbReference type="KEGG" id="mmh:Mmah_0864"/>
<reference evidence="1 2" key="1">
    <citation type="submission" date="2010-03" db="EMBL/GenBank/DDBJ databases">
        <title>The complete genome of Methanohalophilus mahii DSM 5219.</title>
        <authorList>
            <consortium name="US DOE Joint Genome Institute (JGI-PGF)"/>
            <person name="Lucas S."/>
            <person name="Copeland A."/>
            <person name="Lapidus A."/>
            <person name="Glavina del Rio T."/>
            <person name="Dalin E."/>
            <person name="Tice H."/>
            <person name="Bruce D."/>
            <person name="Goodwin L."/>
            <person name="Pitluck S."/>
            <person name="Kyrpides N."/>
            <person name="Mavromatis K."/>
            <person name="Ivanova N."/>
            <person name="Lykidis A."/>
            <person name="Saunders E."/>
            <person name="Brettin T."/>
            <person name="Detter J.C."/>
            <person name="Han C."/>
            <person name="Land M."/>
            <person name="Hauser L."/>
            <person name="Markowitz V."/>
            <person name="Cheng J.-F."/>
            <person name="Hugenholtz P."/>
            <person name="Woyke T."/>
            <person name="Wu D."/>
            <person name="Spring S."/>
            <person name="Schneider S."/>
            <person name="Schroeder M."/>
            <person name="Klenk H.-P."/>
            <person name="Eisen J.A."/>
        </authorList>
    </citation>
    <scope>NUCLEOTIDE SEQUENCE [LARGE SCALE GENOMIC DNA]</scope>
    <source>
        <strain evidence="2">ATCC 35705 / DSM 5219 / SLP</strain>
    </source>
</reference>
<dbReference type="EMBL" id="CP001994">
    <property type="protein sequence ID" value="ADE36387.1"/>
    <property type="molecule type" value="Genomic_DNA"/>
</dbReference>
<organism evidence="1 2">
    <name type="scientific">Methanohalophilus mahii (strain ATCC 35705 / DSM 5219 / SLP)</name>
    <dbReference type="NCBI Taxonomy" id="547558"/>
    <lineage>
        <taxon>Archaea</taxon>
        <taxon>Methanobacteriati</taxon>
        <taxon>Methanobacteriota</taxon>
        <taxon>Stenosarchaea group</taxon>
        <taxon>Methanomicrobia</taxon>
        <taxon>Methanosarcinales</taxon>
        <taxon>Methanosarcinaceae</taxon>
        <taxon>Methanohalophilus</taxon>
    </lineage>
</organism>
<dbReference type="Proteomes" id="UP000001059">
    <property type="component" value="Chromosome"/>
</dbReference>
<evidence type="ECO:0000313" key="2">
    <source>
        <dbReference type="Proteomes" id="UP000001059"/>
    </source>
</evidence>
<evidence type="ECO:0000313" key="1">
    <source>
        <dbReference type="EMBL" id="ADE36387.1"/>
    </source>
</evidence>